<dbReference type="AlphaFoldDB" id="A0ABD2NTW4"/>
<dbReference type="Proteomes" id="UP001516400">
    <property type="component" value="Unassembled WGS sequence"/>
</dbReference>
<gene>
    <name evidence="1" type="ORF">HHI36_005328</name>
</gene>
<reference evidence="1 2" key="1">
    <citation type="journal article" date="2021" name="BMC Biol.">
        <title>Horizontally acquired antibacterial genes associated with adaptive radiation of ladybird beetles.</title>
        <authorList>
            <person name="Li H.S."/>
            <person name="Tang X.F."/>
            <person name="Huang Y.H."/>
            <person name="Xu Z.Y."/>
            <person name="Chen M.L."/>
            <person name="Du X.Y."/>
            <person name="Qiu B.Y."/>
            <person name="Chen P.T."/>
            <person name="Zhang W."/>
            <person name="Slipinski A."/>
            <person name="Escalona H.E."/>
            <person name="Waterhouse R.M."/>
            <person name="Zwick A."/>
            <person name="Pang H."/>
        </authorList>
    </citation>
    <scope>NUCLEOTIDE SEQUENCE [LARGE SCALE GENOMIC DNA]</scope>
    <source>
        <strain evidence="1">SYSU2018</strain>
    </source>
</reference>
<comment type="caution">
    <text evidence="1">The sequence shown here is derived from an EMBL/GenBank/DDBJ whole genome shotgun (WGS) entry which is preliminary data.</text>
</comment>
<organism evidence="1 2">
    <name type="scientific">Cryptolaemus montrouzieri</name>
    <dbReference type="NCBI Taxonomy" id="559131"/>
    <lineage>
        <taxon>Eukaryota</taxon>
        <taxon>Metazoa</taxon>
        <taxon>Ecdysozoa</taxon>
        <taxon>Arthropoda</taxon>
        <taxon>Hexapoda</taxon>
        <taxon>Insecta</taxon>
        <taxon>Pterygota</taxon>
        <taxon>Neoptera</taxon>
        <taxon>Endopterygota</taxon>
        <taxon>Coleoptera</taxon>
        <taxon>Polyphaga</taxon>
        <taxon>Cucujiformia</taxon>
        <taxon>Coccinelloidea</taxon>
        <taxon>Coccinellidae</taxon>
        <taxon>Scymninae</taxon>
        <taxon>Scymnini</taxon>
        <taxon>Cryptolaemus</taxon>
    </lineage>
</organism>
<protein>
    <submittedName>
        <fullName evidence="1">Uncharacterized protein</fullName>
    </submittedName>
</protein>
<dbReference type="EMBL" id="JABFTP020000144">
    <property type="protein sequence ID" value="KAL3282133.1"/>
    <property type="molecule type" value="Genomic_DNA"/>
</dbReference>
<name>A0ABD2NTW4_9CUCU</name>
<proteinExistence type="predicted"/>
<accession>A0ABD2NTW4</accession>
<sequence>MSNQNKKKLINFSYTTTYLESYKKCDDLLEGSAKFKRATRENPPHNPPIRKFMDSESFTPLRKQIPISLMAFPNEITGQDPHEKIKHIVLPDDKLKDEVMKTRPRIYKSPQISIDDVLDPEERKLILDYTYTSDFRKAEQELLSMVGIEYRNVPDTVLEHDKFLSNSQKHYFAVDFKPKLLMQNAMSSHLNAKGKEWTNEQLIAVPNVTEKFWQKKDVTCGACDHPILTLIEEKTKDKIDDLVHKDKLGIHHDKTCPNYAGFKPHIAIGVSLAKRDISSTHPLLSTYQATFNSKSRNNDNPKAI</sequence>
<evidence type="ECO:0000313" key="1">
    <source>
        <dbReference type="EMBL" id="KAL3282133.1"/>
    </source>
</evidence>
<evidence type="ECO:0000313" key="2">
    <source>
        <dbReference type="Proteomes" id="UP001516400"/>
    </source>
</evidence>
<keyword evidence="2" id="KW-1185">Reference proteome</keyword>